<reference evidence="1" key="1">
    <citation type="journal article" date="2020" name="Nature">
        <title>Isolation of an archaeon at the prokaryote-eukaryote interface.</title>
        <authorList>
            <person name="Imachi H."/>
            <person name="Nobu M.K."/>
            <person name="Nakahara N."/>
            <person name="Morono Y."/>
            <person name="Ogawara M."/>
            <person name="Takaki Y."/>
            <person name="Takano Y."/>
            <person name="Uematsu K."/>
            <person name="Ikuta T."/>
            <person name="Ito M."/>
            <person name="Matsui Y."/>
            <person name="Miyazaki M."/>
            <person name="Murata K."/>
            <person name="Saito Y."/>
            <person name="Sakai S."/>
            <person name="Song C."/>
            <person name="Tasumi E."/>
            <person name="Yamanaka Y."/>
            <person name="Yamaguchi T."/>
            <person name="Kamagata Y."/>
            <person name="Tamaki H."/>
            <person name="Takai K."/>
        </authorList>
    </citation>
    <scope>NUCLEOTIDE SEQUENCE [LARGE SCALE GENOMIC DNA]</scope>
    <source>
        <strain evidence="1">MK-D1</strain>
    </source>
</reference>
<evidence type="ECO:0000313" key="1">
    <source>
        <dbReference type="EMBL" id="QEE17751.1"/>
    </source>
</evidence>
<gene>
    <name evidence="1" type="ORF">DSAG12_03589</name>
</gene>
<proteinExistence type="predicted"/>
<dbReference type="AlphaFoldDB" id="A0A5B9DFF6"/>
<name>A0A5B9DFF6_9ARCH</name>
<organism evidence="1">
    <name type="scientific">Promethearchaeum syntrophicum</name>
    <dbReference type="NCBI Taxonomy" id="2594042"/>
    <lineage>
        <taxon>Archaea</taxon>
        <taxon>Promethearchaeati</taxon>
        <taxon>Promethearchaeota</taxon>
        <taxon>Promethearchaeia</taxon>
        <taxon>Promethearchaeales</taxon>
        <taxon>Promethearchaeaceae</taxon>
        <taxon>Promethearchaeum</taxon>
    </lineage>
</organism>
<evidence type="ECO:0008006" key="2">
    <source>
        <dbReference type="Google" id="ProtNLM"/>
    </source>
</evidence>
<dbReference type="EMBL" id="CP042905">
    <property type="protein sequence ID" value="QEE17751.1"/>
    <property type="molecule type" value="Genomic_DNA"/>
</dbReference>
<accession>A0A5B9DFF6</accession>
<protein>
    <recommendedName>
        <fullName evidence="2">ArnR1-like winged helix-turn-helix domain-containing protein</fullName>
    </recommendedName>
</protein>
<sequence length="139" mass="16355">MVKSSLRENYLLILYIILQLQYADPQKSYVPKYLISQKLSTFPDTTRKFLKLNWKPEGFNRAIYRLQDLQMIESQVIIAKKRKQLILRLTHLGEKMIQEHYSVLRLIFSSASEFDTNPFPASPEFFAVRSKQTKTGIPK</sequence>